<organism evidence="4">
    <name type="scientific">Desulfobacca acetoxidans</name>
    <dbReference type="NCBI Taxonomy" id="60893"/>
    <lineage>
        <taxon>Bacteria</taxon>
        <taxon>Pseudomonadati</taxon>
        <taxon>Thermodesulfobacteriota</taxon>
        <taxon>Desulfobaccia</taxon>
        <taxon>Desulfobaccales</taxon>
        <taxon>Desulfobaccaceae</taxon>
        <taxon>Desulfobacca</taxon>
    </lineage>
</organism>
<dbReference type="Gene3D" id="1.10.4080.10">
    <property type="entry name" value="ADP-ribosylation/Crystallin J1"/>
    <property type="match status" value="1"/>
</dbReference>
<feature type="binding site" evidence="3">
    <location>
        <position position="50"/>
    </location>
    <ligand>
        <name>Mg(2+)</name>
        <dbReference type="ChEBI" id="CHEBI:18420"/>
        <label>1</label>
    </ligand>
</feature>
<feature type="binding site" evidence="3">
    <location>
        <position position="263"/>
    </location>
    <ligand>
        <name>Mg(2+)</name>
        <dbReference type="ChEBI" id="CHEBI:18420"/>
        <label>1</label>
    </ligand>
</feature>
<keyword evidence="2 4" id="KW-0378">Hydrolase</keyword>
<feature type="binding site" evidence="3">
    <location>
        <position position="260"/>
    </location>
    <ligand>
        <name>Mg(2+)</name>
        <dbReference type="ChEBI" id="CHEBI:18420"/>
        <label>1</label>
    </ligand>
</feature>
<name>A0A7C3SJA8_9BACT</name>
<reference evidence="4" key="1">
    <citation type="journal article" date="2020" name="mSystems">
        <title>Genome- and Community-Level Interaction Insights into Carbon Utilization and Element Cycling Functions of Hydrothermarchaeota in Hydrothermal Sediment.</title>
        <authorList>
            <person name="Zhou Z."/>
            <person name="Liu Y."/>
            <person name="Xu W."/>
            <person name="Pan J."/>
            <person name="Luo Z.H."/>
            <person name="Li M."/>
        </authorList>
    </citation>
    <scope>NUCLEOTIDE SEQUENCE [LARGE SCALE GENOMIC DNA]</scope>
    <source>
        <strain evidence="4">SpSt-776</strain>
    </source>
</reference>
<proteinExistence type="inferred from homology"/>
<comment type="cofactor">
    <cofactor evidence="3">
        <name>Mg(2+)</name>
        <dbReference type="ChEBI" id="CHEBI:18420"/>
    </cofactor>
    <text evidence="3">Binds 2 magnesium ions per subunit.</text>
</comment>
<keyword evidence="3" id="KW-0460">Magnesium</keyword>
<accession>A0A7C3SJA8</accession>
<dbReference type="InterPro" id="IPR036705">
    <property type="entry name" value="Ribosyl_crysJ1_sf"/>
</dbReference>
<dbReference type="PANTHER" id="PTHR16222:SF24">
    <property type="entry name" value="ADP-RIBOSYLHYDROLASE ARH3"/>
    <property type="match status" value="1"/>
</dbReference>
<feature type="binding site" evidence="3">
    <location>
        <position position="48"/>
    </location>
    <ligand>
        <name>Mg(2+)</name>
        <dbReference type="ChEBI" id="CHEBI:18420"/>
        <label>1</label>
    </ligand>
</feature>
<keyword evidence="3" id="KW-0479">Metal-binding</keyword>
<sequence>MPPDLRSKFQGCLVGSAMGDAIGELAFLFPAKDALVKAIEDTEVLRYTDDTAMALGLAESLAQRGTLDQEHLGRTFHRNFQKEPWRGYASGPPTIFRMVQATGISYVEAARRLFGGAGSFGNGAAMRVAPVGLFFRHSPELYEMAAASAAVTHAHPRGQDGAAVQALAVAQAVGLDPQNPLPTKAFLTKLLAFARTPELQKKLRLLQGLLSRKTPATEAARILGRSVAVDESLPFALFAFLTHPHSYEDCLFCAVLHGGDRDTLGAMAGAVSGAYLGLEAIPLRWQDKLENRPLLLEAALSLLTRSASPG</sequence>
<feature type="binding site" evidence="3">
    <location>
        <position position="262"/>
    </location>
    <ligand>
        <name>Mg(2+)</name>
        <dbReference type="ChEBI" id="CHEBI:18420"/>
        <label>1</label>
    </ligand>
</feature>
<dbReference type="GO" id="GO:0046872">
    <property type="term" value="F:metal ion binding"/>
    <property type="evidence" value="ECO:0007669"/>
    <property type="project" value="UniProtKB-KW"/>
</dbReference>
<dbReference type="SUPFAM" id="SSF101478">
    <property type="entry name" value="ADP-ribosylglycohydrolase"/>
    <property type="match status" value="1"/>
</dbReference>
<dbReference type="InterPro" id="IPR050792">
    <property type="entry name" value="ADP-ribosylglycohydrolase"/>
</dbReference>
<gene>
    <name evidence="4" type="ORF">ENV62_07600</name>
</gene>
<protein>
    <submittedName>
        <fullName evidence="4">ADP-ribosylglycohydrolase family protein</fullName>
    </submittedName>
</protein>
<dbReference type="EMBL" id="DTHB01000049">
    <property type="protein sequence ID" value="HGB15082.1"/>
    <property type="molecule type" value="Genomic_DNA"/>
</dbReference>
<dbReference type="AlphaFoldDB" id="A0A7C3SJA8"/>
<dbReference type="PANTHER" id="PTHR16222">
    <property type="entry name" value="ADP-RIBOSYLGLYCOHYDROLASE"/>
    <property type="match status" value="1"/>
</dbReference>
<dbReference type="InterPro" id="IPR005502">
    <property type="entry name" value="Ribosyl_crysJ1"/>
</dbReference>
<comment type="similarity">
    <text evidence="1">Belongs to the ADP-ribosylglycohydrolase family.</text>
</comment>
<evidence type="ECO:0000313" key="4">
    <source>
        <dbReference type="EMBL" id="HGB15082.1"/>
    </source>
</evidence>
<dbReference type="Pfam" id="PF03747">
    <property type="entry name" value="ADP_ribosyl_GH"/>
    <property type="match status" value="1"/>
</dbReference>
<comment type="caution">
    <text evidence="4">The sequence shown here is derived from an EMBL/GenBank/DDBJ whole genome shotgun (WGS) entry which is preliminary data.</text>
</comment>
<evidence type="ECO:0000256" key="1">
    <source>
        <dbReference type="ARBA" id="ARBA00010702"/>
    </source>
</evidence>
<evidence type="ECO:0000256" key="3">
    <source>
        <dbReference type="PIRSR" id="PIRSR605502-1"/>
    </source>
</evidence>
<feature type="binding site" evidence="3">
    <location>
        <position position="49"/>
    </location>
    <ligand>
        <name>Mg(2+)</name>
        <dbReference type="ChEBI" id="CHEBI:18420"/>
        <label>1</label>
    </ligand>
</feature>
<dbReference type="GO" id="GO:0016787">
    <property type="term" value="F:hydrolase activity"/>
    <property type="evidence" value="ECO:0007669"/>
    <property type="project" value="UniProtKB-KW"/>
</dbReference>
<evidence type="ECO:0000256" key="2">
    <source>
        <dbReference type="ARBA" id="ARBA00022801"/>
    </source>
</evidence>